<evidence type="ECO:0000313" key="16">
    <source>
        <dbReference type="EMBL" id="OMJ70247.1"/>
    </source>
</evidence>
<comment type="similarity">
    <text evidence="2">Belongs to the class-II aminoacyl-tRNA synthetase family.</text>
</comment>
<dbReference type="InterPro" id="IPR033728">
    <property type="entry name" value="ThrRS_core"/>
</dbReference>
<dbReference type="InterPro" id="IPR006195">
    <property type="entry name" value="aa-tRNA-synth_II"/>
</dbReference>
<comment type="caution">
    <text evidence="16">The sequence shown here is derived from an EMBL/GenBank/DDBJ whole genome shotgun (WGS) entry which is preliminary data.</text>
</comment>
<dbReference type="InterPro" id="IPR012947">
    <property type="entry name" value="tRNA_SAD"/>
</dbReference>
<dbReference type="OrthoDB" id="5423599at2759"/>
<evidence type="ECO:0000256" key="1">
    <source>
        <dbReference type="ARBA" id="ARBA00004496"/>
    </source>
</evidence>
<evidence type="ECO:0000256" key="6">
    <source>
        <dbReference type="ARBA" id="ARBA00022741"/>
    </source>
</evidence>
<dbReference type="SUPFAM" id="SSF47616">
    <property type="entry name" value="GST C-terminal domain-like"/>
    <property type="match status" value="1"/>
</dbReference>
<keyword evidence="4" id="KW-0963">Cytoplasm</keyword>
<dbReference type="InterPro" id="IPR036282">
    <property type="entry name" value="Glutathione-S-Trfase_C_sf"/>
</dbReference>
<evidence type="ECO:0000256" key="9">
    <source>
        <dbReference type="ARBA" id="ARBA00023146"/>
    </source>
</evidence>
<dbReference type="HAMAP" id="MF_00184">
    <property type="entry name" value="Thr_tRNA_synth"/>
    <property type="match status" value="1"/>
</dbReference>
<dbReference type="Proteomes" id="UP000187209">
    <property type="component" value="Unassembled WGS sequence"/>
</dbReference>
<organism evidence="16 17">
    <name type="scientific">Stentor coeruleus</name>
    <dbReference type="NCBI Taxonomy" id="5963"/>
    <lineage>
        <taxon>Eukaryota</taxon>
        <taxon>Sar</taxon>
        <taxon>Alveolata</taxon>
        <taxon>Ciliophora</taxon>
        <taxon>Postciliodesmatophora</taxon>
        <taxon>Heterotrichea</taxon>
        <taxon>Heterotrichida</taxon>
        <taxon>Stentoridae</taxon>
        <taxon>Stentor</taxon>
    </lineage>
</organism>
<dbReference type="FunFam" id="3.10.20.30:FF:000006">
    <property type="entry name" value="Threonine--tRNA ligase, cytoplasmic"/>
    <property type="match status" value="1"/>
</dbReference>
<feature type="region of interest" description="Disordered" evidence="13">
    <location>
        <begin position="1"/>
        <end position="26"/>
    </location>
</feature>
<evidence type="ECO:0000256" key="11">
    <source>
        <dbReference type="ARBA" id="ARBA00049515"/>
    </source>
</evidence>
<evidence type="ECO:0000256" key="3">
    <source>
        <dbReference type="ARBA" id="ARBA00013163"/>
    </source>
</evidence>
<dbReference type="Gene3D" id="3.30.980.10">
    <property type="entry name" value="Threonyl-trna Synthetase, Chain A, domain 2"/>
    <property type="match status" value="1"/>
</dbReference>
<dbReference type="InterPro" id="IPR036621">
    <property type="entry name" value="Anticodon-bd_dom_sf"/>
</dbReference>
<dbReference type="CDD" id="cd00860">
    <property type="entry name" value="ThrRS_anticodon"/>
    <property type="match status" value="1"/>
</dbReference>
<gene>
    <name evidence="16" type="ORF">SteCoe_31813</name>
</gene>
<protein>
    <recommendedName>
        <fullName evidence="12">Probable threonine--tRNA ligase, cytoplasmic</fullName>
        <ecNumber evidence="3">6.1.1.3</ecNumber>
    </recommendedName>
    <alternativeName>
        <fullName evidence="10">Threonyl-tRNA synthetase</fullName>
    </alternativeName>
</protein>
<dbReference type="PANTHER" id="PTHR11451:SF46">
    <property type="entry name" value="THREONINE--TRNA LIGASE"/>
    <property type="match status" value="1"/>
</dbReference>
<dbReference type="NCBIfam" id="TIGR00418">
    <property type="entry name" value="thrS"/>
    <property type="match status" value="1"/>
</dbReference>
<dbReference type="GO" id="GO:0006435">
    <property type="term" value="P:threonyl-tRNA aminoacylation"/>
    <property type="evidence" value="ECO:0007669"/>
    <property type="project" value="InterPro"/>
</dbReference>
<dbReference type="Pfam" id="PF07973">
    <property type="entry name" value="tRNA_SAD"/>
    <property type="match status" value="1"/>
</dbReference>
<dbReference type="GO" id="GO:0005524">
    <property type="term" value="F:ATP binding"/>
    <property type="evidence" value="ECO:0007669"/>
    <property type="project" value="UniProtKB-KW"/>
</dbReference>
<dbReference type="FunFam" id="3.30.980.10:FF:000005">
    <property type="entry name" value="Threonyl-tRNA synthetase, mitochondrial"/>
    <property type="match status" value="1"/>
</dbReference>
<proteinExistence type="inferred from homology"/>
<dbReference type="Gene3D" id="3.10.20.30">
    <property type="match status" value="1"/>
</dbReference>
<keyword evidence="17" id="KW-1185">Reference proteome</keyword>
<evidence type="ECO:0000256" key="8">
    <source>
        <dbReference type="ARBA" id="ARBA00022917"/>
    </source>
</evidence>
<dbReference type="InterPro" id="IPR002314">
    <property type="entry name" value="aa-tRNA-synt_IIb"/>
</dbReference>
<dbReference type="InterPro" id="IPR002320">
    <property type="entry name" value="Thr-tRNA-ligase_IIa"/>
</dbReference>
<sequence length="820" mass="93367">MQSEPNKRANLASGPEVKASTGKIGGPYVKQENAAFLESRTKLYDSFHAKYLEKLNSQPAEQITISLPNGTNKTGISFKTTPLDIAKDISRSLAERVIVAKVKFTRRLGFEDVVCADEDHEEEKKKGSSEYELYDLTRPLEGDCELQLLSFDDPEGKVVFWHSSAHILGASLEKVYGSQLCIGPPLNPGFFYDSYMGDMHITQENYQEINKAAEGFISKKHPFQRIILTKEEALELFAYNPFKVQLISNKIPDGGKTTAYRCGHLIDLCTGPHVVDTGKIKAFSVTNNSSAYWLANSENDSLQRVYGVSFPTKKELDEYITLQEEAAKRDHRRLGTAQSLYFWHPFSPGSTFFEANGSRIYNKLVEFIRSEYAVRGFTEVHSPNLYSAKLWKTSGHYAKYKDDMFMFDVEGQEFGMKPMNCPGHCLIFDHTLRSYKDLPLRFAEFGVLHRNELSGALTGLIRVRRFVQDDSHIFCRKDQISSEVDGCLDFLNFIYKILGFDYELELSTRPEKALGSEELWRSAENQLAESLNKLGKPWKINPGDGAFYGPKIDIKVFDALKRKHQCGTIQLDFNLPKRFDLQYKTGTPDKASDNDIMVYEDMTENQIKMGFDRPVIIHRAILGSLERMIAILTEQTGGKWPFWLNPKQIALLPVSEHHMEFAEKVKNRLWLEGFYADVDTASLTLNKKIRNAQVEQYNYICVIGAEEVESGSVDVRDRDSNTSIGKYQISQFVRFLKEQLPKASEARDRLVAQSYYEESVEVTQTVSFKVLNDTLERNPFVAGTEVSAEDWRISAAVKKVDPVKYPHIARWLNHLKSISS</sequence>
<comment type="subcellular location">
    <subcellularLocation>
        <location evidence="1">Cytoplasm</location>
    </subcellularLocation>
</comment>
<evidence type="ECO:0000256" key="2">
    <source>
        <dbReference type="ARBA" id="ARBA00008226"/>
    </source>
</evidence>
<dbReference type="EC" id="6.1.1.3" evidence="3"/>
<dbReference type="PRINTS" id="PR01047">
    <property type="entry name" value="TRNASYNTHTHR"/>
</dbReference>
<dbReference type="Pfam" id="PF03129">
    <property type="entry name" value="HGTP_anticodon"/>
    <property type="match status" value="1"/>
</dbReference>
<dbReference type="SMART" id="SM00863">
    <property type="entry name" value="tRNA_SAD"/>
    <property type="match status" value="1"/>
</dbReference>
<dbReference type="PANTHER" id="PTHR11451">
    <property type="entry name" value="THREONINE-TRNA LIGASE"/>
    <property type="match status" value="1"/>
</dbReference>
<dbReference type="EMBL" id="MPUH01001107">
    <property type="protein sequence ID" value="OMJ70247.1"/>
    <property type="molecule type" value="Genomic_DNA"/>
</dbReference>
<dbReference type="GO" id="GO:0005739">
    <property type="term" value="C:mitochondrion"/>
    <property type="evidence" value="ECO:0007669"/>
    <property type="project" value="TreeGrafter"/>
</dbReference>
<dbReference type="Pfam" id="PF02824">
    <property type="entry name" value="TGS"/>
    <property type="match status" value="1"/>
</dbReference>
<feature type="domain" description="TGS" evidence="15">
    <location>
        <begin position="61"/>
        <end position="150"/>
    </location>
</feature>
<dbReference type="InterPro" id="IPR047246">
    <property type="entry name" value="ThrRS_anticodon"/>
</dbReference>
<dbReference type="InterPro" id="IPR012675">
    <property type="entry name" value="Beta-grasp_dom_sf"/>
</dbReference>
<dbReference type="AlphaFoldDB" id="A0A1R2B0I0"/>
<evidence type="ECO:0000259" key="14">
    <source>
        <dbReference type="PROSITE" id="PS50862"/>
    </source>
</evidence>
<evidence type="ECO:0000313" key="17">
    <source>
        <dbReference type="Proteomes" id="UP000187209"/>
    </source>
</evidence>
<dbReference type="SUPFAM" id="SSF52954">
    <property type="entry name" value="Class II aaRS ABD-related"/>
    <property type="match status" value="1"/>
</dbReference>
<feature type="domain" description="Aminoacyl-transfer RNA synthetases class-II family profile" evidence="14">
    <location>
        <begin position="357"/>
        <end position="653"/>
    </location>
</feature>
<evidence type="ECO:0000256" key="10">
    <source>
        <dbReference type="ARBA" id="ARBA00031900"/>
    </source>
</evidence>
<evidence type="ECO:0000256" key="4">
    <source>
        <dbReference type="ARBA" id="ARBA00022490"/>
    </source>
</evidence>
<dbReference type="InterPro" id="IPR018163">
    <property type="entry name" value="Thr/Ala-tRNA-synth_IIc_edit"/>
</dbReference>
<evidence type="ECO:0000256" key="5">
    <source>
        <dbReference type="ARBA" id="ARBA00022598"/>
    </source>
</evidence>
<dbReference type="FunFam" id="3.30.930.10:FF:000019">
    <property type="entry name" value="Threonine--tRNA ligase"/>
    <property type="match status" value="1"/>
</dbReference>
<evidence type="ECO:0000259" key="15">
    <source>
        <dbReference type="PROSITE" id="PS51880"/>
    </source>
</evidence>
<dbReference type="Pfam" id="PF00587">
    <property type="entry name" value="tRNA-synt_2b"/>
    <property type="match status" value="1"/>
</dbReference>
<reference evidence="16 17" key="1">
    <citation type="submission" date="2016-11" db="EMBL/GenBank/DDBJ databases">
        <title>The macronuclear genome of Stentor coeruleus: a giant cell with tiny introns.</title>
        <authorList>
            <person name="Slabodnick M."/>
            <person name="Ruby J.G."/>
            <person name="Reiff S.B."/>
            <person name="Swart E.C."/>
            <person name="Gosai S."/>
            <person name="Prabakaran S."/>
            <person name="Witkowska E."/>
            <person name="Larue G.E."/>
            <person name="Fisher S."/>
            <person name="Freeman R.M."/>
            <person name="Gunawardena J."/>
            <person name="Chu W."/>
            <person name="Stover N.A."/>
            <person name="Gregory B.D."/>
            <person name="Nowacki M."/>
            <person name="Derisi J."/>
            <person name="Roy S.W."/>
            <person name="Marshall W.F."/>
            <person name="Sood P."/>
        </authorList>
    </citation>
    <scope>NUCLEOTIDE SEQUENCE [LARGE SCALE GENOMIC DNA]</scope>
    <source>
        <strain evidence="16">WM001</strain>
    </source>
</reference>
<keyword evidence="5" id="KW-0436">Ligase</keyword>
<name>A0A1R2B0I0_9CILI</name>
<evidence type="ECO:0000256" key="12">
    <source>
        <dbReference type="ARBA" id="ARBA00072369"/>
    </source>
</evidence>
<evidence type="ECO:0000256" key="7">
    <source>
        <dbReference type="ARBA" id="ARBA00022840"/>
    </source>
</evidence>
<dbReference type="Gene3D" id="3.40.50.800">
    <property type="entry name" value="Anticodon-binding domain"/>
    <property type="match status" value="1"/>
</dbReference>
<accession>A0A1R2B0I0</accession>
<dbReference type="InterPro" id="IPR045864">
    <property type="entry name" value="aa-tRNA-synth_II/BPL/LPL"/>
</dbReference>
<keyword evidence="6" id="KW-0547">Nucleotide-binding</keyword>
<dbReference type="PROSITE" id="PS51880">
    <property type="entry name" value="TGS"/>
    <property type="match status" value="1"/>
</dbReference>
<dbReference type="SUPFAM" id="SSF55681">
    <property type="entry name" value="Class II aaRS and biotin synthetases"/>
    <property type="match status" value="1"/>
</dbReference>
<dbReference type="Gene3D" id="3.30.930.10">
    <property type="entry name" value="Bira Bifunctional Protein, Domain 2"/>
    <property type="match status" value="1"/>
</dbReference>
<dbReference type="SUPFAM" id="SSF55186">
    <property type="entry name" value="ThrRS/AlaRS common domain"/>
    <property type="match status" value="1"/>
</dbReference>
<keyword evidence="9" id="KW-0030">Aminoacyl-tRNA synthetase</keyword>
<dbReference type="CDD" id="cd01667">
    <property type="entry name" value="TGS_ThrRS"/>
    <property type="match status" value="1"/>
</dbReference>
<keyword evidence="7" id="KW-0067">ATP-binding</keyword>
<dbReference type="CDD" id="cd00771">
    <property type="entry name" value="ThrRS_core"/>
    <property type="match status" value="1"/>
</dbReference>
<keyword evidence="8" id="KW-0648">Protein biosynthesis</keyword>
<dbReference type="PROSITE" id="PS50862">
    <property type="entry name" value="AA_TRNA_LIGASE_II"/>
    <property type="match status" value="1"/>
</dbReference>
<dbReference type="GO" id="GO:0004829">
    <property type="term" value="F:threonine-tRNA ligase activity"/>
    <property type="evidence" value="ECO:0007669"/>
    <property type="project" value="UniProtKB-EC"/>
</dbReference>
<dbReference type="InterPro" id="IPR004095">
    <property type="entry name" value="TGS"/>
</dbReference>
<comment type="catalytic activity">
    <reaction evidence="11">
        <text>tRNA(Thr) + L-threonine + ATP = L-threonyl-tRNA(Thr) + AMP + diphosphate + H(+)</text>
        <dbReference type="Rhea" id="RHEA:24624"/>
        <dbReference type="Rhea" id="RHEA-COMP:9670"/>
        <dbReference type="Rhea" id="RHEA-COMP:9704"/>
        <dbReference type="ChEBI" id="CHEBI:15378"/>
        <dbReference type="ChEBI" id="CHEBI:30616"/>
        <dbReference type="ChEBI" id="CHEBI:33019"/>
        <dbReference type="ChEBI" id="CHEBI:57926"/>
        <dbReference type="ChEBI" id="CHEBI:78442"/>
        <dbReference type="ChEBI" id="CHEBI:78534"/>
        <dbReference type="ChEBI" id="CHEBI:456215"/>
        <dbReference type="EC" id="6.1.1.3"/>
    </reaction>
</comment>
<dbReference type="InterPro" id="IPR004154">
    <property type="entry name" value="Anticodon-bd"/>
</dbReference>
<evidence type="ECO:0000256" key="13">
    <source>
        <dbReference type="SAM" id="MobiDB-lite"/>
    </source>
</evidence>